<gene>
    <name evidence="6" type="ORF">BHR79_02725</name>
    <name evidence="7" type="ORF">EFE40_00055</name>
    <name evidence="8" type="ORF">SAMN04515625_0372</name>
</gene>
<dbReference type="NCBIfam" id="TIGR03804">
    <property type="entry name" value="para_beta_helix"/>
    <property type="match status" value="4"/>
</dbReference>
<keyword evidence="4" id="KW-1133">Transmembrane helix</keyword>
<dbReference type="SUPFAM" id="SSF51126">
    <property type="entry name" value="Pectin lyase-like"/>
    <property type="match status" value="2"/>
</dbReference>
<dbReference type="EMBL" id="RJJG01000001">
    <property type="protein sequence ID" value="RNI10612.1"/>
    <property type="molecule type" value="Genomic_DNA"/>
</dbReference>
<dbReference type="OrthoDB" id="121828at2157"/>
<dbReference type="Pfam" id="PF05048">
    <property type="entry name" value="NosD"/>
    <property type="match status" value="1"/>
</dbReference>
<evidence type="ECO:0000313" key="11">
    <source>
        <dbReference type="Proteomes" id="UP000267921"/>
    </source>
</evidence>
<dbReference type="InterPro" id="IPR007742">
    <property type="entry name" value="NosD_dom"/>
</dbReference>
<feature type="domain" description="Carbohydrate-binding/sugar hydrolysis" evidence="5">
    <location>
        <begin position="61"/>
        <end position="218"/>
    </location>
</feature>
<dbReference type="Proteomes" id="UP000198669">
    <property type="component" value="Unassembled WGS sequence"/>
</dbReference>
<accession>A0A1L3Q0X0</accession>
<dbReference type="KEGG" id="mhaz:BHR79_02725"/>
<evidence type="ECO:0000256" key="3">
    <source>
        <dbReference type="ARBA" id="ARBA00022786"/>
    </source>
</evidence>
<dbReference type="PANTHER" id="PTHR22990:SF15">
    <property type="entry name" value="F-BOX ONLY PROTEIN 10"/>
    <property type="match status" value="1"/>
</dbReference>
<dbReference type="STRING" id="2177.BHR79_02725"/>
<reference evidence="6 9" key="1">
    <citation type="submission" date="2016-10" db="EMBL/GenBank/DDBJ databases">
        <title>Methanohalophilus halophilus.</title>
        <authorList>
            <person name="L'haridon S."/>
        </authorList>
    </citation>
    <scope>NUCLEOTIDE SEQUENCE [LARGE SCALE GENOMIC DNA]</scope>
    <source>
        <strain evidence="6 9">Z-7982</strain>
    </source>
</reference>
<reference evidence="8 10" key="2">
    <citation type="submission" date="2016-10" db="EMBL/GenBank/DDBJ databases">
        <authorList>
            <person name="de Groot N.N."/>
        </authorList>
    </citation>
    <scope>NUCLEOTIDE SEQUENCE [LARGE SCALE GENOMIC DNA]</scope>
    <source>
        <strain evidence="8 10">Z-7982</strain>
    </source>
</reference>
<dbReference type="Proteomes" id="UP000267921">
    <property type="component" value="Unassembled WGS sequence"/>
</dbReference>
<dbReference type="InterPro" id="IPR011050">
    <property type="entry name" value="Pectin_lyase_fold/virulence"/>
</dbReference>
<protein>
    <submittedName>
        <fullName evidence="6">Copper-binding protein</fullName>
    </submittedName>
    <submittedName>
        <fullName evidence="8">VPXXXP-CTERM protein sorting domain-containing protein</fullName>
    </submittedName>
    <submittedName>
        <fullName evidence="7">VPXXXP-CTERM sorting domain-containing protein</fullName>
    </submittedName>
</protein>
<evidence type="ECO:0000313" key="9">
    <source>
        <dbReference type="Proteomes" id="UP000186879"/>
    </source>
</evidence>
<dbReference type="SMART" id="SM00710">
    <property type="entry name" value="PbH1"/>
    <property type="match status" value="10"/>
</dbReference>
<keyword evidence="3" id="KW-0833">Ubl conjugation pathway</keyword>
<keyword evidence="2" id="KW-0677">Repeat</keyword>
<dbReference type="SMART" id="SM00722">
    <property type="entry name" value="CASH"/>
    <property type="match status" value="1"/>
</dbReference>
<evidence type="ECO:0000313" key="6">
    <source>
        <dbReference type="EMBL" id="APH38510.1"/>
    </source>
</evidence>
<dbReference type="GeneID" id="30582637"/>
<evidence type="ECO:0000256" key="2">
    <source>
        <dbReference type="ARBA" id="ARBA00022737"/>
    </source>
</evidence>
<organism evidence="6 9">
    <name type="scientific">Methanohalophilus halophilus</name>
    <dbReference type="NCBI Taxonomy" id="2177"/>
    <lineage>
        <taxon>Archaea</taxon>
        <taxon>Methanobacteriati</taxon>
        <taxon>Methanobacteriota</taxon>
        <taxon>Stenosarchaea group</taxon>
        <taxon>Methanomicrobia</taxon>
        <taxon>Methanosarcinales</taxon>
        <taxon>Methanosarcinaceae</taxon>
        <taxon>Methanohalophilus</taxon>
    </lineage>
</organism>
<sequence>MKENVDLHRFWILLASAVVLVLLSSLSLAAEITVDDDGAEDYTTIQEAVNAANNSGDTILVYPGTYNQNVDVAKELNITSVGGASVTNITSDFDYVLFINSDNVTINGFNVSGTVGGNTAGIYLNDANHCNLNSNIVTNIMTNAGIYLASSENNNLSNNIVFGNNYGIYLRDNSNNNNLTGNDASENLGFGIYLESSGNTELIDNTILDNFGNGIYLISSENNNLTHNNISGNGANGIYMSGANNNNLTSNIVQDNDEYGIWATGNTNLITNNTISNNGYSGVYLQDCTFHTLSDNTITGNGEDSGSGYGIDLWDSNNNHIFNNYLNNSKNANIDYSSVSNLGNNWNTTNKTGPNIIGGPYIGGNFWATPDGTGFSQVNADINGDGFCDTPNDTYTIREGYEQYDYLPLASTSDDNEPPVVIPIAPLEKEVGPGELLELNVSVTDDSDISSVVVNVSSVNDTVDKALLSNVNGYWINNSITLDVNPHGMYNLNINATDEFGNSNTSMNLSVIGESTSTGDGNEDEDGNFVYHPQPLFDVPTGNPLLLVGVLGIVVIFFMRRRE</sequence>
<dbReference type="EMBL" id="FNMU01000001">
    <property type="protein sequence ID" value="SDW11588.1"/>
    <property type="molecule type" value="Genomic_DNA"/>
</dbReference>
<name>A0A1L3Q0X0_9EURY</name>
<dbReference type="InterPro" id="IPR006633">
    <property type="entry name" value="Carb-bd_sugar_hydrolysis-dom"/>
</dbReference>
<dbReference type="InterPro" id="IPR026428">
    <property type="entry name" value="VPxxxP_CTERM"/>
</dbReference>
<dbReference type="InterPro" id="IPR051550">
    <property type="entry name" value="SCF-Subunits/Alg-Epimerases"/>
</dbReference>
<dbReference type="Gene3D" id="2.160.20.10">
    <property type="entry name" value="Single-stranded right-handed beta-helix, Pectin lyase-like"/>
    <property type="match status" value="2"/>
</dbReference>
<dbReference type="InterPro" id="IPR006626">
    <property type="entry name" value="PbH1"/>
</dbReference>
<evidence type="ECO:0000313" key="8">
    <source>
        <dbReference type="EMBL" id="SDW11588.1"/>
    </source>
</evidence>
<dbReference type="InterPro" id="IPR012334">
    <property type="entry name" value="Pectin_lyas_fold"/>
</dbReference>
<comment type="pathway">
    <text evidence="1">Protein modification; protein ubiquitination.</text>
</comment>
<keyword evidence="4" id="KW-0812">Transmembrane</keyword>
<keyword evidence="4" id="KW-0472">Membrane</keyword>
<dbReference type="InterPro" id="IPR022441">
    <property type="entry name" value="Para_beta_helix_rpt-2"/>
</dbReference>
<evidence type="ECO:0000313" key="10">
    <source>
        <dbReference type="Proteomes" id="UP000198669"/>
    </source>
</evidence>
<dbReference type="EMBL" id="CP017921">
    <property type="protein sequence ID" value="APH38510.1"/>
    <property type="molecule type" value="Genomic_DNA"/>
</dbReference>
<evidence type="ECO:0000313" key="7">
    <source>
        <dbReference type="EMBL" id="RNI10612.1"/>
    </source>
</evidence>
<proteinExistence type="predicted"/>
<dbReference type="Proteomes" id="UP000186879">
    <property type="component" value="Chromosome"/>
</dbReference>
<evidence type="ECO:0000256" key="4">
    <source>
        <dbReference type="SAM" id="Phobius"/>
    </source>
</evidence>
<evidence type="ECO:0000256" key="1">
    <source>
        <dbReference type="ARBA" id="ARBA00004906"/>
    </source>
</evidence>
<dbReference type="AlphaFoldDB" id="A0A1L3Q0X0"/>
<feature type="transmembrane region" description="Helical" evidence="4">
    <location>
        <begin position="542"/>
        <end position="559"/>
    </location>
</feature>
<reference evidence="7 11" key="3">
    <citation type="submission" date="2018-10" db="EMBL/GenBank/DDBJ databases">
        <title>Cultivation of a novel Methanohalophilus strain from Kebrit Deep of the Red Sea and a genomic comparison of members of the genus Methanohalophilus.</title>
        <authorList>
            <person name="Guan Y."/>
            <person name="Ngugi D.K."/>
            <person name="Stingl U."/>
        </authorList>
    </citation>
    <scope>NUCLEOTIDE SEQUENCE [LARGE SCALE GENOMIC DNA]</scope>
    <source>
        <strain evidence="7 11">DSM 3094</strain>
    </source>
</reference>
<evidence type="ECO:0000259" key="5">
    <source>
        <dbReference type="SMART" id="SM00722"/>
    </source>
</evidence>
<dbReference type="Pfam" id="PF26597">
    <property type="entry name" value="VPxxxP-CTERM_ARCH"/>
    <property type="match status" value="1"/>
</dbReference>
<dbReference type="PANTHER" id="PTHR22990">
    <property type="entry name" value="F-BOX ONLY PROTEIN"/>
    <property type="match status" value="1"/>
</dbReference>
<dbReference type="NCBIfam" id="TIGR04143">
    <property type="entry name" value="VPxxxP_CTERM"/>
    <property type="match status" value="1"/>
</dbReference>
<dbReference type="RefSeq" id="WP_072560934.1">
    <property type="nucleotide sequence ID" value="NZ_CP017921.1"/>
</dbReference>
<keyword evidence="9" id="KW-1185">Reference proteome</keyword>